<name>W0MYC1_PSESX</name>
<organism evidence="1 2">
    <name type="scientific">Pseudomonas syringae CC1557</name>
    <dbReference type="NCBI Taxonomy" id="1357279"/>
    <lineage>
        <taxon>Bacteria</taxon>
        <taxon>Pseudomonadati</taxon>
        <taxon>Pseudomonadota</taxon>
        <taxon>Gammaproteobacteria</taxon>
        <taxon>Pseudomonadales</taxon>
        <taxon>Pseudomonadaceae</taxon>
        <taxon>Pseudomonas</taxon>
        <taxon>Pseudomonas syringae</taxon>
    </lineage>
</organism>
<dbReference type="SUPFAM" id="SSF53213">
    <property type="entry name" value="LigB-like"/>
    <property type="match status" value="1"/>
</dbReference>
<protein>
    <submittedName>
        <fullName evidence="1">Uncharacterized protein</fullName>
    </submittedName>
</protein>
<sequence>MMDSPIEAGSHITIGKALTPLRDEGVLIIGSTVSYHGGLRRLGQDIAGATRRFDYWLAAGLQIPDPVARARA</sequence>
<evidence type="ECO:0000313" key="1">
    <source>
        <dbReference type="EMBL" id="AHG43584.1"/>
    </source>
</evidence>
<reference evidence="1 2" key="1">
    <citation type="submission" date="2013-12" db="EMBL/GenBank/DDBJ databases">
        <title>Interactions Between Genome Architecture and Virulence Genes in Pseudomonas syringae, strain CC1557 as a model.</title>
        <authorList>
            <person name="Baltrus D."/>
            <person name="Hockett K."/>
            <person name="Karlsrud E."/>
            <person name="Dougherty K."/>
            <person name="Nishimura M."/>
        </authorList>
    </citation>
    <scope>NUCLEOTIDE SEQUENCE [LARGE SCALE GENOMIC DNA]</scope>
    <source>
        <strain evidence="1 2">CC1557</strain>
    </source>
</reference>
<dbReference type="Gene3D" id="3.40.830.10">
    <property type="entry name" value="LigB-like"/>
    <property type="match status" value="1"/>
</dbReference>
<dbReference type="Proteomes" id="UP000019089">
    <property type="component" value="Chromosome"/>
</dbReference>
<dbReference type="RefSeq" id="WP_025389747.1">
    <property type="nucleotide sequence ID" value="NZ_CP007014.1"/>
</dbReference>
<accession>W0MYC1</accession>
<dbReference type="KEGG" id="psyr:N018_12460"/>
<dbReference type="STRING" id="1357279.N018_12460"/>
<gene>
    <name evidence="1" type="ORF">N018_12460</name>
</gene>
<dbReference type="HOGENOM" id="CLU_2719320_0_0_6"/>
<evidence type="ECO:0000313" key="2">
    <source>
        <dbReference type="Proteomes" id="UP000019089"/>
    </source>
</evidence>
<dbReference type="EMBL" id="CP007014">
    <property type="protein sequence ID" value="AHG43584.1"/>
    <property type="molecule type" value="Genomic_DNA"/>
</dbReference>
<dbReference type="AlphaFoldDB" id="W0MYC1"/>
<proteinExistence type="predicted"/>